<dbReference type="STRING" id="395961.Cyan7425_1917"/>
<evidence type="ECO:0000256" key="7">
    <source>
        <dbReference type="PIRSR" id="PIRSR602481-1"/>
    </source>
</evidence>
<dbReference type="SUPFAM" id="SSF46785">
    <property type="entry name" value="Winged helix' DNA-binding domain"/>
    <property type="match status" value="1"/>
</dbReference>
<dbReference type="GO" id="GO:0000976">
    <property type="term" value="F:transcription cis-regulatory region binding"/>
    <property type="evidence" value="ECO:0007669"/>
    <property type="project" value="TreeGrafter"/>
</dbReference>
<dbReference type="CDD" id="cd07153">
    <property type="entry name" value="Fur_like"/>
    <property type="match status" value="1"/>
</dbReference>
<feature type="binding site" evidence="8">
    <location>
        <position position="123"/>
    </location>
    <ligand>
        <name>Fe cation</name>
        <dbReference type="ChEBI" id="CHEBI:24875"/>
    </ligand>
</feature>
<sequence>MAKKSHSCPPQALPRLSRQQQTVLNGLNQQPHPISAQRLHGFLKQQHSIGLATVYRTLETLKLRGLVQSRAGVQGESLYSSVEQDRHYLTCLRCGQSLVLDVCPVGELQTQLQRTFPFKIYYHTLEFFGLCSLCKLQTSKNPS</sequence>
<evidence type="ECO:0000313" key="9">
    <source>
        <dbReference type="EMBL" id="ACL44283.1"/>
    </source>
</evidence>
<evidence type="ECO:0000256" key="8">
    <source>
        <dbReference type="PIRSR" id="PIRSR602481-2"/>
    </source>
</evidence>
<organism evidence="9">
    <name type="scientific">Cyanothece sp. (strain PCC 7425 / ATCC 29141)</name>
    <dbReference type="NCBI Taxonomy" id="395961"/>
    <lineage>
        <taxon>Bacteria</taxon>
        <taxon>Bacillati</taxon>
        <taxon>Cyanobacteriota</taxon>
        <taxon>Cyanophyceae</taxon>
        <taxon>Gomontiellales</taxon>
        <taxon>Cyanothecaceae</taxon>
        <taxon>Cyanothece</taxon>
    </lineage>
</organism>
<dbReference type="GO" id="GO:1900376">
    <property type="term" value="P:regulation of secondary metabolite biosynthetic process"/>
    <property type="evidence" value="ECO:0007669"/>
    <property type="project" value="TreeGrafter"/>
</dbReference>
<comment type="cofactor">
    <cofactor evidence="7">
        <name>Zn(2+)</name>
        <dbReference type="ChEBI" id="CHEBI:29105"/>
    </cofactor>
    <text evidence="7">Binds 1 zinc ion per subunit.</text>
</comment>
<dbReference type="AlphaFoldDB" id="B8HT57"/>
<dbReference type="PANTHER" id="PTHR33202:SF19">
    <property type="entry name" value="FERRIC UPTAKE REGULATION PROTEIN"/>
    <property type="match status" value="1"/>
</dbReference>
<evidence type="ECO:0000256" key="5">
    <source>
        <dbReference type="ARBA" id="ARBA00023125"/>
    </source>
</evidence>
<dbReference type="GO" id="GO:0003700">
    <property type="term" value="F:DNA-binding transcription factor activity"/>
    <property type="evidence" value="ECO:0007669"/>
    <property type="project" value="InterPro"/>
</dbReference>
<dbReference type="GO" id="GO:0045892">
    <property type="term" value="P:negative regulation of DNA-templated transcription"/>
    <property type="evidence" value="ECO:0007669"/>
    <property type="project" value="TreeGrafter"/>
</dbReference>
<name>B8HT57_CYAP4</name>
<dbReference type="Pfam" id="PF01475">
    <property type="entry name" value="FUR"/>
    <property type="match status" value="1"/>
</dbReference>
<comment type="similarity">
    <text evidence="1">Belongs to the Fur family.</text>
</comment>
<dbReference type="InterPro" id="IPR043135">
    <property type="entry name" value="Fur_C"/>
</dbReference>
<dbReference type="InterPro" id="IPR002481">
    <property type="entry name" value="FUR"/>
</dbReference>
<feature type="binding site" evidence="7">
    <location>
        <position position="131"/>
    </location>
    <ligand>
        <name>Zn(2+)</name>
        <dbReference type="ChEBI" id="CHEBI:29105"/>
    </ligand>
</feature>
<feature type="binding site" evidence="7">
    <location>
        <position position="91"/>
    </location>
    <ligand>
        <name>Zn(2+)</name>
        <dbReference type="ChEBI" id="CHEBI:29105"/>
    </ligand>
</feature>
<dbReference type="GO" id="GO:0008270">
    <property type="term" value="F:zinc ion binding"/>
    <property type="evidence" value="ECO:0007669"/>
    <property type="project" value="TreeGrafter"/>
</dbReference>
<keyword evidence="5" id="KW-0238">DNA-binding</keyword>
<keyword evidence="4" id="KW-0805">Transcription regulation</keyword>
<keyword evidence="8" id="KW-0408">Iron</keyword>
<dbReference type="InterPro" id="IPR036390">
    <property type="entry name" value="WH_DNA-bd_sf"/>
</dbReference>
<evidence type="ECO:0000256" key="4">
    <source>
        <dbReference type="ARBA" id="ARBA00023015"/>
    </source>
</evidence>
<protein>
    <submittedName>
        <fullName evidence="9">Ferric uptake regulator, Fur family</fullName>
    </submittedName>
</protein>
<keyword evidence="7" id="KW-0479">Metal-binding</keyword>
<dbReference type="eggNOG" id="COG0735">
    <property type="taxonomic scope" value="Bacteria"/>
</dbReference>
<comment type="cofactor">
    <cofactor evidence="8">
        <name>Mn(2+)</name>
        <dbReference type="ChEBI" id="CHEBI:29035"/>
    </cofactor>
    <cofactor evidence="8">
        <name>Fe(2+)</name>
        <dbReference type="ChEBI" id="CHEBI:29033"/>
    </cofactor>
    <text evidence="8">Binds 1 Mn(2+) or Fe(2+) ion per subunit.</text>
</comment>
<dbReference type="Gene3D" id="3.30.1490.190">
    <property type="match status" value="1"/>
</dbReference>
<dbReference type="InterPro" id="IPR036388">
    <property type="entry name" value="WH-like_DNA-bd_sf"/>
</dbReference>
<dbReference type="Gene3D" id="1.10.10.10">
    <property type="entry name" value="Winged helix-like DNA-binding domain superfamily/Winged helix DNA-binding domain"/>
    <property type="match status" value="1"/>
</dbReference>
<feature type="binding site" evidence="7">
    <location>
        <position position="134"/>
    </location>
    <ligand>
        <name>Zn(2+)</name>
        <dbReference type="ChEBI" id="CHEBI:29105"/>
    </ligand>
</feature>
<gene>
    <name evidence="9" type="ordered locus">Cyan7425_1917</name>
</gene>
<feature type="binding site" evidence="7">
    <location>
        <position position="94"/>
    </location>
    <ligand>
        <name>Zn(2+)</name>
        <dbReference type="ChEBI" id="CHEBI:29105"/>
    </ligand>
</feature>
<keyword evidence="2" id="KW-0678">Repressor</keyword>
<evidence type="ECO:0000256" key="6">
    <source>
        <dbReference type="ARBA" id="ARBA00023163"/>
    </source>
</evidence>
<dbReference type="EMBL" id="CP001344">
    <property type="protein sequence ID" value="ACL44283.1"/>
    <property type="molecule type" value="Genomic_DNA"/>
</dbReference>
<evidence type="ECO:0000256" key="2">
    <source>
        <dbReference type="ARBA" id="ARBA00022491"/>
    </source>
</evidence>
<evidence type="ECO:0000256" key="3">
    <source>
        <dbReference type="ARBA" id="ARBA00022833"/>
    </source>
</evidence>
<accession>B8HT57</accession>
<reference evidence="9" key="1">
    <citation type="submission" date="2009-01" db="EMBL/GenBank/DDBJ databases">
        <title>Complete sequence of chromosome Cyanothece sp. PCC 7425.</title>
        <authorList>
            <consortium name="US DOE Joint Genome Institute"/>
            <person name="Lucas S."/>
            <person name="Copeland A."/>
            <person name="Lapidus A."/>
            <person name="Glavina del Rio T."/>
            <person name="Dalin E."/>
            <person name="Tice H."/>
            <person name="Bruce D."/>
            <person name="Goodwin L."/>
            <person name="Pitluck S."/>
            <person name="Sims D."/>
            <person name="Meineke L."/>
            <person name="Brettin T."/>
            <person name="Detter J.C."/>
            <person name="Han C."/>
            <person name="Larimer F."/>
            <person name="Land M."/>
            <person name="Hauser L."/>
            <person name="Kyrpides N."/>
            <person name="Ovchinnikova G."/>
            <person name="Liberton M."/>
            <person name="Stoeckel J."/>
            <person name="Banerjee A."/>
            <person name="Singh A."/>
            <person name="Page L."/>
            <person name="Sato H."/>
            <person name="Zhao L."/>
            <person name="Sherman L."/>
            <person name="Pakrasi H."/>
            <person name="Richardson P."/>
        </authorList>
    </citation>
    <scope>NUCLEOTIDE SEQUENCE</scope>
    <source>
        <strain evidence="9">PCC 7425</strain>
    </source>
</reference>
<dbReference type="PANTHER" id="PTHR33202">
    <property type="entry name" value="ZINC UPTAKE REGULATION PROTEIN"/>
    <property type="match status" value="1"/>
</dbReference>
<proteinExistence type="inferred from homology"/>
<dbReference type="HOGENOM" id="CLU_096072_5_1_3"/>
<keyword evidence="3 7" id="KW-0862">Zinc</keyword>
<dbReference type="KEGG" id="cyn:Cyan7425_1917"/>
<keyword evidence="6" id="KW-0804">Transcription</keyword>
<evidence type="ECO:0000256" key="1">
    <source>
        <dbReference type="ARBA" id="ARBA00007957"/>
    </source>
</evidence>